<dbReference type="InterPro" id="IPR011042">
    <property type="entry name" value="6-blade_b-propeller_TolB-like"/>
</dbReference>
<dbReference type="FunFam" id="2.120.10.30:FF:000241">
    <property type="entry name" value="Low-density lipoprotein receptor-related protein 6"/>
    <property type="match status" value="1"/>
</dbReference>
<protein>
    <recommendedName>
        <fullName evidence="19">Nidogen</fullName>
    </recommendedName>
</protein>
<dbReference type="FunFam" id="2.10.25.10:FF:000038">
    <property type="entry name" value="Fibrillin 2"/>
    <property type="match status" value="1"/>
</dbReference>
<evidence type="ECO:0000256" key="11">
    <source>
        <dbReference type="ARBA" id="ARBA00023180"/>
    </source>
</evidence>
<keyword evidence="6" id="KW-0677">Repeat</keyword>
<feature type="domain" description="EGF-like" evidence="15">
    <location>
        <begin position="690"/>
        <end position="728"/>
    </location>
</feature>
<feature type="domain" description="NIDO" evidence="17">
    <location>
        <begin position="151"/>
        <end position="301"/>
    </location>
</feature>
<feature type="repeat" description="LDL-receptor class B" evidence="13">
    <location>
        <begin position="1431"/>
        <end position="1476"/>
    </location>
</feature>
<evidence type="ECO:0000256" key="2">
    <source>
        <dbReference type="ARBA" id="ARBA00022525"/>
    </source>
</evidence>
<evidence type="ECO:0000256" key="1">
    <source>
        <dbReference type="ARBA" id="ARBA00004302"/>
    </source>
</evidence>
<sequence>MVHTTMARPALWLLVLVACARVCRGIPKELLYPHGPGIDTNLARDQDEVASPEITLLVPIVFYGETYNAIYVSIAHARVCYLNTGTSGAVVIVDTSSAASQPSLNPNIILATALIGCPPLKVNSNGLLSFLTEIPSFFNIQFPLDYPVIAPLYTNVDTRGSGTVYYRETQDPSLLERASDAVRESFSSAADFTATSLFIATWDNVGYYNRGSDKVNTFQVVICSDGEDSYVQFLYADGGIQWIQSTGQSTGLPDARAQAGLMSGDGRLFTLRGSGTDQIQNLDKWSNIQVPGMWLFHVGLTGQGGNVMPPDLDGTSEAGKTDSCTLGKTLCHSKSHCVDHVTGFCCHCHSGYYGNGFNCLKEAPFPSSVMKYRQGSISVIRHEISSGLHFRSSVMKFRQGSISVICHEISSDGFKSVEGLVDFWESDEQTLGHEGIPLRVNGKVSGIVNGQEFSQLDLQSYVVTSDGRTYTAISRVQNTIGYDMQTLNVLGGVIGWLFARPLNKAANGYALTGGVFNHTADISFPLTGNDVVIRQRYLGLDVFDQLKMEAEIQGSLPTIPLGTKIQIPDYEEQYTRTEPGVMVAKSSLIYRLDGVPVDNPFTVEQTVRFSECLHAPLNVTTVRLKVARNFISYEGRESIIRYAMTDKVTLSSGREHDRQGHAVFRLRTRQTRSRCLQVENTTDKVTLSSDFDPCKEGRSKCGEHSFCRVEGNSFSCACNQGFQHLYSESDGVGSEICVDINECQTGVHDCDVNALCINEEGSYACQCVSGFVGNGQSCQKLETCEDLNCHPDAECVQVTETALQCQCLAGFTGDGVNCVPSIGRESCDQANDCSVYGACTLDATSDKYVCVCLPGYLGDGYYCVDSELHSNYTGSGIPVPTCVLGICWCPEGYDLQGQNNCAKKSDYEDPVTDTDTEDSLILSRPEPACYNSTLCFCPTGYTYEPLTGTCDLPPGANSQSHGTMGPTGHKPSCNIVNTCHPHAQCVLLTQDNKYRCQCDAGYEGDGYECGEIDVSCEEVDICDIHATCTYDELREKAVCLCNPGYQGDGILCSVAGTVPGAWLLCLILTRHFQLTNAPVRRIAAATPSATGAERDRITHVCAWKVTYERARSVSLNKASDVGHILCARVDNSATSIEPARTWNKGREQRYGRRATVTLSATVQICVAGGGCNILNNCDEHAQCLYDSESDEHRCVCDAGFTGDGNSCSVDHISCNVLNSCVPGAECVYDRSAGGHRCRCVQGFHGDGLNCAPDYSCQQNPNLCSRDASCVLGPTGAHTCVCNQGYVGDGSKCKAASKYEGNFLLVSQGMATLRIPFKPKGRDVPRPISIQYFQMAIGLIVPKLGSSSSSSSINTTVCFFRHRHRLFGRKGLLERCGSPEGVSVDWVSRNLYWTDSSKDTLEVAGLDSQLRKTLVSEGLVNPRGVVVHPTRGKVFWSDWNREAPKLEWANQDGSGRAVFLEGPAVQLPNSLAIDFDRDELCWADAGTKSIECVGIGNLAQRTVVANCSYPFGLTISHNSYYWTDWQTQRVESAERPSGKLNQGVDVPLGGSGKLYGIVAVPEHCHRQSNVCQFDNGQCSTGHLCLPNGSGGRSCLCGDNLDTEGSGEAPICNDI</sequence>
<evidence type="ECO:0000256" key="8">
    <source>
        <dbReference type="ARBA" id="ARBA00022869"/>
    </source>
</evidence>
<dbReference type="CDD" id="cd00255">
    <property type="entry name" value="nidG2"/>
    <property type="match status" value="1"/>
</dbReference>
<dbReference type="Gene3D" id="2.120.10.30">
    <property type="entry name" value="TolB, C-terminal domain"/>
    <property type="match status" value="1"/>
</dbReference>
<dbReference type="Gene3D" id="2.40.155.10">
    <property type="entry name" value="Green fluorescent protein"/>
    <property type="match status" value="1"/>
</dbReference>
<dbReference type="GO" id="GO:0005509">
    <property type="term" value="F:calcium ion binding"/>
    <property type="evidence" value="ECO:0007669"/>
    <property type="project" value="InterPro"/>
</dbReference>
<evidence type="ECO:0000256" key="7">
    <source>
        <dbReference type="ARBA" id="ARBA00022837"/>
    </source>
</evidence>
<keyword evidence="7" id="KW-0106">Calcium</keyword>
<dbReference type="InterPro" id="IPR009017">
    <property type="entry name" value="GFP"/>
</dbReference>
<keyword evidence="11" id="KW-0325">Glycoprotein</keyword>
<dbReference type="SUPFAM" id="SSF63825">
    <property type="entry name" value="YWTD domain"/>
    <property type="match status" value="1"/>
</dbReference>
<dbReference type="InterPro" id="IPR000742">
    <property type="entry name" value="EGF"/>
</dbReference>
<evidence type="ECO:0000256" key="13">
    <source>
        <dbReference type="PROSITE-ProRule" id="PRU00461"/>
    </source>
</evidence>
<evidence type="ECO:0000256" key="12">
    <source>
        <dbReference type="PROSITE-ProRule" id="PRU00076"/>
    </source>
</evidence>
<proteinExistence type="predicted"/>
<name>A0A7R9JZL5_TIMGE</name>
<feature type="disulfide bond" evidence="12">
    <location>
        <begin position="833"/>
        <end position="850"/>
    </location>
</feature>
<dbReference type="Gene3D" id="2.10.25.10">
    <property type="entry name" value="Laminin"/>
    <property type="match status" value="9"/>
</dbReference>
<reference evidence="18" key="1">
    <citation type="submission" date="2020-11" db="EMBL/GenBank/DDBJ databases">
        <authorList>
            <person name="Tran Van P."/>
        </authorList>
    </citation>
    <scope>NUCLEOTIDE SEQUENCE</scope>
</reference>
<dbReference type="InterPro" id="IPR003886">
    <property type="entry name" value="NIDO_dom"/>
</dbReference>
<keyword evidence="5 14" id="KW-0732">Signal</keyword>
<dbReference type="PROSITE" id="PS50026">
    <property type="entry name" value="EGF_3"/>
    <property type="match status" value="9"/>
</dbReference>
<dbReference type="SUPFAM" id="SSF57184">
    <property type="entry name" value="Growth factor receptor domain"/>
    <property type="match status" value="2"/>
</dbReference>
<evidence type="ECO:0000256" key="3">
    <source>
        <dbReference type="ARBA" id="ARBA00022530"/>
    </source>
</evidence>
<feature type="domain" description="EGF-like" evidence="15">
    <location>
        <begin position="969"/>
        <end position="1008"/>
    </location>
</feature>
<gene>
    <name evidence="18" type="ORF">TGEB3V08_LOCUS6120</name>
</gene>
<dbReference type="InterPro" id="IPR006605">
    <property type="entry name" value="G2_nidogen/fibulin_G2F"/>
</dbReference>
<feature type="domain" description="Nidogen G2 beta-barrel" evidence="16">
    <location>
        <begin position="436"/>
        <end position="658"/>
    </location>
</feature>
<dbReference type="PROSITE" id="PS51220">
    <property type="entry name" value="NIDO"/>
    <property type="match status" value="1"/>
</dbReference>
<dbReference type="InterPro" id="IPR024731">
    <property type="entry name" value="NELL2-like_EGF"/>
</dbReference>
<feature type="disulfide bond" evidence="12">
    <location>
        <begin position="1177"/>
        <end position="1194"/>
    </location>
</feature>
<evidence type="ECO:0000256" key="10">
    <source>
        <dbReference type="ARBA" id="ARBA00023157"/>
    </source>
</evidence>
<dbReference type="PROSITE" id="PS00010">
    <property type="entry name" value="ASX_HYDROXYL"/>
    <property type="match status" value="2"/>
</dbReference>
<feature type="repeat" description="LDL-receptor class B" evidence="13">
    <location>
        <begin position="1388"/>
        <end position="1430"/>
    </location>
</feature>
<evidence type="ECO:0000259" key="16">
    <source>
        <dbReference type="PROSITE" id="PS50993"/>
    </source>
</evidence>
<dbReference type="PROSITE" id="PS01187">
    <property type="entry name" value="EGF_CA"/>
    <property type="match status" value="1"/>
</dbReference>
<keyword evidence="9" id="KW-0130">Cell adhesion</keyword>
<comment type="caution">
    <text evidence="12">Lacks conserved residue(s) required for the propagation of feature annotation.</text>
</comment>
<dbReference type="InterPro" id="IPR000152">
    <property type="entry name" value="EGF-type_Asp/Asn_hydroxyl_site"/>
</dbReference>
<dbReference type="InterPro" id="IPR018097">
    <property type="entry name" value="EGF_Ca-bd_CS"/>
</dbReference>
<evidence type="ECO:0000256" key="5">
    <source>
        <dbReference type="ARBA" id="ARBA00022729"/>
    </source>
</evidence>
<dbReference type="PROSITE" id="PS01186">
    <property type="entry name" value="EGF_2"/>
    <property type="match status" value="8"/>
</dbReference>
<comment type="subcellular location">
    <subcellularLocation>
        <location evidence="1">Secreted</location>
        <location evidence="1">Extracellular space</location>
        <location evidence="1">Extracellular matrix</location>
        <location evidence="1">Basement membrane</location>
    </subcellularLocation>
</comment>
<dbReference type="Pfam" id="PF07645">
    <property type="entry name" value="EGF_CA"/>
    <property type="match status" value="1"/>
</dbReference>
<dbReference type="EMBL" id="OE841418">
    <property type="protein sequence ID" value="CAD7595654.1"/>
    <property type="molecule type" value="Genomic_DNA"/>
</dbReference>
<feature type="domain" description="EGF-like" evidence="15">
    <location>
        <begin position="823"/>
        <end position="864"/>
    </location>
</feature>
<evidence type="ECO:0000256" key="6">
    <source>
        <dbReference type="ARBA" id="ARBA00022737"/>
    </source>
</evidence>
<feature type="disulfide bond" evidence="12">
    <location>
        <begin position="979"/>
        <end position="996"/>
    </location>
</feature>
<evidence type="ECO:0000259" key="15">
    <source>
        <dbReference type="PROSITE" id="PS50026"/>
    </source>
</evidence>
<dbReference type="InterPro" id="IPR000033">
    <property type="entry name" value="LDLR_classB_rpt"/>
</dbReference>
<evidence type="ECO:0000313" key="18">
    <source>
        <dbReference type="EMBL" id="CAD7595654.1"/>
    </source>
</evidence>
<feature type="disulfide bond" evidence="12">
    <location>
        <begin position="1220"/>
        <end position="1237"/>
    </location>
</feature>
<dbReference type="PROSITE" id="PS50993">
    <property type="entry name" value="NIDOGEN_G2"/>
    <property type="match status" value="1"/>
</dbReference>
<organism evidence="18">
    <name type="scientific">Timema genevievae</name>
    <name type="common">Walking stick</name>
    <dbReference type="NCBI Taxonomy" id="629358"/>
    <lineage>
        <taxon>Eukaryota</taxon>
        <taxon>Metazoa</taxon>
        <taxon>Ecdysozoa</taxon>
        <taxon>Arthropoda</taxon>
        <taxon>Hexapoda</taxon>
        <taxon>Insecta</taxon>
        <taxon>Pterygota</taxon>
        <taxon>Neoptera</taxon>
        <taxon>Polyneoptera</taxon>
        <taxon>Phasmatodea</taxon>
        <taxon>Timematodea</taxon>
        <taxon>Timematoidea</taxon>
        <taxon>Timematidae</taxon>
        <taxon>Timema</taxon>
    </lineage>
</organism>
<feature type="domain" description="EGF-like" evidence="15">
    <location>
        <begin position="739"/>
        <end position="779"/>
    </location>
</feature>
<dbReference type="SMART" id="SM00539">
    <property type="entry name" value="NIDO"/>
    <property type="match status" value="1"/>
</dbReference>
<dbReference type="PROSITE" id="PS51120">
    <property type="entry name" value="LDLRB"/>
    <property type="match status" value="2"/>
</dbReference>
<evidence type="ECO:0000256" key="4">
    <source>
        <dbReference type="ARBA" id="ARBA00022536"/>
    </source>
</evidence>
<keyword evidence="10 12" id="KW-1015">Disulfide bond</keyword>
<evidence type="ECO:0008006" key="19">
    <source>
        <dbReference type="Google" id="ProtNLM"/>
    </source>
</evidence>
<dbReference type="InterPro" id="IPR049883">
    <property type="entry name" value="NOTCH1_EGF-like"/>
</dbReference>
<feature type="signal peptide" evidence="14">
    <location>
        <begin position="1"/>
        <end position="25"/>
    </location>
</feature>
<dbReference type="PANTHER" id="PTHR24039">
    <property type="entry name" value="FIBRILLIN-RELATED"/>
    <property type="match status" value="1"/>
</dbReference>
<dbReference type="Pfam" id="PF07474">
    <property type="entry name" value="G2F"/>
    <property type="match status" value="1"/>
</dbReference>
<feature type="domain" description="EGF-like" evidence="15">
    <location>
        <begin position="1252"/>
        <end position="1293"/>
    </location>
</feature>
<feature type="chain" id="PRO_5030588450" description="Nidogen" evidence="14">
    <location>
        <begin position="26"/>
        <end position="1613"/>
    </location>
</feature>
<dbReference type="SUPFAM" id="SSF54511">
    <property type="entry name" value="GFP-like"/>
    <property type="match status" value="1"/>
</dbReference>
<feature type="disulfide bond" evidence="12">
    <location>
        <begin position="1022"/>
        <end position="1039"/>
    </location>
</feature>
<dbReference type="GO" id="GO:0005604">
    <property type="term" value="C:basement membrane"/>
    <property type="evidence" value="ECO:0007669"/>
    <property type="project" value="UniProtKB-SubCell"/>
</dbReference>
<keyword evidence="4 12" id="KW-0245">EGF-like domain</keyword>
<keyword evidence="8" id="KW-0084">Basement membrane</keyword>
<keyword evidence="3" id="KW-0272">Extracellular matrix</keyword>
<feature type="domain" description="EGF-like" evidence="15">
    <location>
        <begin position="1167"/>
        <end position="1208"/>
    </location>
</feature>
<dbReference type="GO" id="GO:0007160">
    <property type="term" value="P:cell-matrix adhesion"/>
    <property type="evidence" value="ECO:0007669"/>
    <property type="project" value="InterPro"/>
</dbReference>
<dbReference type="Pfam" id="PF06119">
    <property type="entry name" value="NIDO"/>
    <property type="match status" value="1"/>
</dbReference>
<dbReference type="Pfam" id="PF12947">
    <property type="entry name" value="EGF_3"/>
    <property type="match status" value="2"/>
</dbReference>
<dbReference type="PANTHER" id="PTHR24039:SF52">
    <property type="entry name" value="EGF-LIKE DOMAIN-CONTAINING PROTEIN"/>
    <property type="match status" value="1"/>
</dbReference>
<evidence type="ECO:0000259" key="17">
    <source>
        <dbReference type="PROSITE" id="PS51220"/>
    </source>
</evidence>
<accession>A0A7R9JZL5</accession>
<dbReference type="SMART" id="SM00682">
    <property type="entry name" value="G2F"/>
    <property type="match status" value="1"/>
</dbReference>
<dbReference type="SMART" id="SM00179">
    <property type="entry name" value="EGF_CA"/>
    <property type="match status" value="5"/>
</dbReference>
<feature type="domain" description="EGF-like" evidence="15">
    <location>
        <begin position="1210"/>
        <end position="1251"/>
    </location>
</feature>
<dbReference type="SUPFAM" id="SSF57196">
    <property type="entry name" value="EGF/Laminin"/>
    <property type="match status" value="1"/>
</dbReference>
<keyword evidence="2" id="KW-0964">Secreted</keyword>
<dbReference type="SMART" id="SM00181">
    <property type="entry name" value="EGF"/>
    <property type="match status" value="10"/>
</dbReference>
<evidence type="ECO:0000256" key="14">
    <source>
        <dbReference type="SAM" id="SignalP"/>
    </source>
</evidence>
<dbReference type="CDD" id="cd00054">
    <property type="entry name" value="EGF_CA"/>
    <property type="match status" value="1"/>
</dbReference>
<feature type="domain" description="EGF-like" evidence="15">
    <location>
        <begin position="780"/>
        <end position="819"/>
    </location>
</feature>
<dbReference type="InterPro" id="IPR001881">
    <property type="entry name" value="EGF-like_Ca-bd_dom"/>
</dbReference>
<evidence type="ECO:0000256" key="9">
    <source>
        <dbReference type="ARBA" id="ARBA00022889"/>
    </source>
</evidence>
<dbReference type="SMART" id="SM00135">
    <property type="entry name" value="LY"/>
    <property type="match status" value="3"/>
</dbReference>
<dbReference type="InterPro" id="IPR009030">
    <property type="entry name" value="Growth_fac_rcpt_cys_sf"/>
</dbReference>
<dbReference type="Pfam" id="PF00058">
    <property type="entry name" value="Ldl_recept_b"/>
    <property type="match status" value="1"/>
</dbReference>
<feature type="domain" description="EGF-like" evidence="15">
    <location>
        <begin position="1012"/>
        <end position="1053"/>
    </location>
</feature>